<accession>A0A0N7DIG5</accession>
<reference evidence="1" key="1">
    <citation type="journal article" date="2015" name="Nature">
        <title>Bacteriocin production augments niche competition by enterococci in the mammalian gastrointestinal tract.</title>
        <authorList>
            <person name="Kommineni S."/>
            <person name="Bretl D.J."/>
            <person name="Lam V."/>
            <person name="Chakraborty R."/>
            <person name="Hayward M."/>
            <person name="Simpson P."/>
            <person name="Cao Y."/>
            <person name="Bousounis P."/>
            <person name="Kristich C.J."/>
            <person name="Salzman N.H."/>
        </authorList>
    </citation>
    <scope>NUCLEOTIDE SEQUENCE</scope>
    <source>
        <strain evidence="1">CK135</strain>
        <plasmid evidence="1">pPD1</plasmid>
    </source>
</reference>
<dbReference type="InterPro" id="IPR037914">
    <property type="entry name" value="SpoVT-AbrB_sf"/>
</dbReference>
<sequence>MLVKEIELKKWGNSKGIRLSKEELAELGIKGQTAKFEMVIRQGQIILTPKTTFPNTLEELFSDYKGGDLNETEYDWGSPVGEELL</sequence>
<dbReference type="Gene3D" id="2.10.260.10">
    <property type="match status" value="1"/>
</dbReference>
<protein>
    <submittedName>
        <fullName evidence="1">Ppd8</fullName>
    </submittedName>
</protein>
<organism evidence="1">
    <name type="scientific">Enterococcus faecalis</name>
    <name type="common">Streptococcus faecalis</name>
    <dbReference type="NCBI Taxonomy" id="1351"/>
    <lineage>
        <taxon>Bacteria</taxon>
        <taxon>Bacillati</taxon>
        <taxon>Bacillota</taxon>
        <taxon>Bacilli</taxon>
        <taxon>Lactobacillales</taxon>
        <taxon>Enterococcaceae</taxon>
        <taxon>Enterococcus</taxon>
    </lineage>
</organism>
<gene>
    <name evidence="1" type="primary">ppd8</name>
</gene>
<proteinExistence type="predicted"/>
<dbReference type="EMBL" id="KT290268">
    <property type="protein sequence ID" value="AKU62166.1"/>
    <property type="molecule type" value="Genomic_DNA"/>
</dbReference>
<dbReference type="RefSeq" id="WP_010824092.1">
    <property type="nucleotide sequence ID" value="NZ_AP031220.1"/>
</dbReference>
<dbReference type="AlphaFoldDB" id="A0A0N7DIG5"/>
<keyword evidence="1" id="KW-0614">Plasmid</keyword>
<evidence type="ECO:0000313" key="1">
    <source>
        <dbReference type="EMBL" id="AKU62166.1"/>
    </source>
</evidence>
<name>A0A0N7DIG5_ENTFL</name>
<dbReference type="SUPFAM" id="SSF89447">
    <property type="entry name" value="AbrB/MazE/MraZ-like"/>
    <property type="match status" value="1"/>
</dbReference>
<geneLocation type="plasmid" evidence="1">
    <name>pPD1</name>
</geneLocation>